<feature type="compositionally biased region" description="Basic and acidic residues" evidence="1">
    <location>
        <begin position="12"/>
        <end position="31"/>
    </location>
</feature>
<gene>
    <name evidence="2" type="ORF">CI238_12289</name>
</gene>
<reference evidence="2 3" key="1">
    <citation type="submission" date="2015-06" db="EMBL/GenBank/DDBJ databases">
        <title>Survival trade-offs in plant roots during colonization by closely related pathogenic and mutualistic fungi.</title>
        <authorList>
            <person name="Hacquard S."/>
            <person name="Kracher B."/>
            <person name="Hiruma K."/>
            <person name="Weinman A."/>
            <person name="Muench P."/>
            <person name="Garrido Oter R."/>
            <person name="Ver Loren van Themaat E."/>
            <person name="Dallerey J.-F."/>
            <person name="Damm U."/>
            <person name="Henrissat B."/>
            <person name="Lespinet O."/>
            <person name="Thon M."/>
            <person name="Kemen E."/>
            <person name="McHardy A.C."/>
            <person name="Schulze-Lefert P."/>
            <person name="O'Connell R.J."/>
        </authorList>
    </citation>
    <scope>NUCLEOTIDE SEQUENCE [LARGE SCALE GENOMIC DNA]</scope>
    <source>
        <strain evidence="2 3">MAFF 238704</strain>
    </source>
</reference>
<dbReference type="STRING" id="1573173.A0A161WHY0"/>
<dbReference type="OrthoDB" id="72441at2759"/>
<dbReference type="AlphaFoldDB" id="A0A161WHY0"/>
<feature type="compositionally biased region" description="Polar residues" evidence="1">
    <location>
        <begin position="85"/>
        <end position="99"/>
    </location>
</feature>
<organism evidence="2 3">
    <name type="scientific">Colletotrichum incanum</name>
    <name type="common">Soybean anthracnose fungus</name>
    <dbReference type="NCBI Taxonomy" id="1573173"/>
    <lineage>
        <taxon>Eukaryota</taxon>
        <taxon>Fungi</taxon>
        <taxon>Dikarya</taxon>
        <taxon>Ascomycota</taxon>
        <taxon>Pezizomycotina</taxon>
        <taxon>Sordariomycetes</taxon>
        <taxon>Hypocreomycetidae</taxon>
        <taxon>Glomerellales</taxon>
        <taxon>Glomerellaceae</taxon>
        <taxon>Colletotrichum</taxon>
        <taxon>Colletotrichum spaethianum species complex</taxon>
    </lineage>
</organism>
<dbReference type="InterPro" id="IPR006614">
    <property type="entry name" value="Peroxin/Ferlin"/>
</dbReference>
<name>A0A161WHY0_COLIC</name>
<evidence type="ECO:0000313" key="3">
    <source>
        <dbReference type="Proteomes" id="UP000076584"/>
    </source>
</evidence>
<dbReference type="SMART" id="SM00694">
    <property type="entry name" value="DysFC"/>
    <property type="match status" value="1"/>
</dbReference>
<protein>
    <submittedName>
        <fullName evidence="2">Meiotically up-regulated 65 protein</fullName>
    </submittedName>
</protein>
<feature type="region of interest" description="Disordered" evidence="1">
    <location>
        <begin position="1"/>
        <end position="147"/>
    </location>
</feature>
<evidence type="ECO:0000256" key="1">
    <source>
        <dbReference type="SAM" id="MobiDB-lite"/>
    </source>
</evidence>
<dbReference type="EMBL" id="LFIW01000912">
    <property type="protein sequence ID" value="KZL84228.1"/>
    <property type="molecule type" value="Genomic_DNA"/>
</dbReference>
<comment type="caution">
    <text evidence="2">The sequence shown here is derived from an EMBL/GenBank/DDBJ whole genome shotgun (WGS) entry which is preliminary data.</text>
</comment>
<accession>A0A161WHY0</accession>
<proteinExistence type="predicted"/>
<feature type="region of interest" description="Disordered" evidence="1">
    <location>
        <begin position="433"/>
        <end position="470"/>
    </location>
</feature>
<sequence>MPSFRSSRRVTGLKDSDYDHEINLVNHDERVASPSIETIGGATRASTGSQLLRDEDRYEDQEGGHDANADANGDTDRNDGHDAGSSRQSVEQEQNQQSKPVKRQSAPMLEPQITTATTAPSIEVEEPTPQEGPIPVRNGTQRARPATAERETAIDVLWENERGCIACGVALFSGKALGNLDPSPWQNQFHKTSPTTTKTAQVPDPSWEWAWPEWRVHRPEGVAMDEFGWEYSFMFSKKFSWHGPKWWNSFVRRRCWVRKRIKKKPEDISDDPHMLNSDYFTVTPANHSRSSSVAGSRRESISKMSIQTSVAEEKPNIEDVWTLMAVLRASRIDREKIEAVENYLAHAKDNLEHLQDEMHDIMGIFVFQASRRLLLSRLTQIYDDAVAADEQEGDQGKAKERKEHLAAAIKHADEEVKRLSYWSDVKGLAENGEAKHAVAENEGWNESWQGVDQSGPAHVNSGALPGSPKK</sequence>
<dbReference type="GO" id="GO:0016020">
    <property type="term" value="C:membrane"/>
    <property type="evidence" value="ECO:0007669"/>
    <property type="project" value="InterPro"/>
</dbReference>
<keyword evidence="3" id="KW-1185">Reference proteome</keyword>
<dbReference type="Proteomes" id="UP000076584">
    <property type="component" value="Unassembled WGS sequence"/>
</dbReference>
<evidence type="ECO:0000313" key="2">
    <source>
        <dbReference type="EMBL" id="KZL84228.1"/>
    </source>
</evidence>
<feature type="compositionally biased region" description="Basic and acidic residues" evidence="1">
    <location>
        <begin position="52"/>
        <end position="84"/>
    </location>
</feature>